<accession>A0A1R2C4B1</accession>
<evidence type="ECO:0000313" key="1">
    <source>
        <dbReference type="EMBL" id="OMJ83868.1"/>
    </source>
</evidence>
<gene>
    <name evidence="1" type="ORF">SteCoe_15094</name>
</gene>
<comment type="caution">
    <text evidence="1">The sequence shown here is derived from an EMBL/GenBank/DDBJ whole genome shotgun (WGS) entry which is preliminary data.</text>
</comment>
<keyword evidence="2" id="KW-1185">Reference proteome</keyword>
<organism evidence="1 2">
    <name type="scientific">Stentor coeruleus</name>
    <dbReference type="NCBI Taxonomy" id="5963"/>
    <lineage>
        <taxon>Eukaryota</taxon>
        <taxon>Sar</taxon>
        <taxon>Alveolata</taxon>
        <taxon>Ciliophora</taxon>
        <taxon>Postciliodesmatophora</taxon>
        <taxon>Heterotrichea</taxon>
        <taxon>Heterotrichida</taxon>
        <taxon>Stentoridae</taxon>
        <taxon>Stentor</taxon>
    </lineage>
</organism>
<dbReference type="AlphaFoldDB" id="A0A1R2C4B1"/>
<reference evidence="1 2" key="1">
    <citation type="submission" date="2016-11" db="EMBL/GenBank/DDBJ databases">
        <title>The macronuclear genome of Stentor coeruleus: a giant cell with tiny introns.</title>
        <authorList>
            <person name="Slabodnick M."/>
            <person name="Ruby J.G."/>
            <person name="Reiff S.B."/>
            <person name="Swart E.C."/>
            <person name="Gosai S."/>
            <person name="Prabakaran S."/>
            <person name="Witkowska E."/>
            <person name="Larue G.E."/>
            <person name="Fisher S."/>
            <person name="Freeman R.M."/>
            <person name="Gunawardena J."/>
            <person name="Chu W."/>
            <person name="Stover N.A."/>
            <person name="Gregory B.D."/>
            <person name="Nowacki M."/>
            <person name="Derisi J."/>
            <person name="Roy S.W."/>
            <person name="Marshall W.F."/>
            <person name="Sood P."/>
        </authorList>
    </citation>
    <scope>NUCLEOTIDE SEQUENCE [LARGE SCALE GENOMIC DNA]</scope>
    <source>
        <strain evidence="1">WM001</strain>
    </source>
</reference>
<name>A0A1R2C4B1_9CILI</name>
<protein>
    <submittedName>
        <fullName evidence="1">Uncharacterized protein</fullName>
    </submittedName>
</protein>
<dbReference type="Proteomes" id="UP000187209">
    <property type="component" value="Unassembled WGS sequence"/>
</dbReference>
<evidence type="ECO:0000313" key="2">
    <source>
        <dbReference type="Proteomes" id="UP000187209"/>
    </source>
</evidence>
<sequence>MELNYSVKDNSELHRDCKCIIFLEDWTSPSDILKQITNGTNGYIFHSTNDCIQIYKKQGFPDILGINIGACSELQNFTYFIKYGVEKAYSMYGARINIFLGGTRNINEFSDAAALYCEQNLRYRYTISFFCSFEVIEILKDSFENLRKKLKNREKIIAIHMLENLKCKRCKNFSYEPMRFLCCNVVVCLSCSNINLCPKCGKSSTSKTKLILQDITELAPWFCPCGYSGEWKERRSHQINCVFPSIRCNICNLEFCCSTILSHLSEVHIKDIIEADLF</sequence>
<proteinExistence type="predicted"/>
<dbReference type="EMBL" id="MPUH01000288">
    <property type="protein sequence ID" value="OMJ83868.1"/>
    <property type="molecule type" value="Genomic_DNA"/>
</dbReference>